<accession>A0A388LA80</accession>
<reference evidence="2 3" key="1">
    <citation type="journal article" date="2018" name="Cell">
        <title>The Chara Genome: Secondary Complexity and Implications for Plant Terrestrialization.</title>
        <authorList>
            <person name="Nishiyama T."/>
            <person name="Sakayama H."/>
            <person name="Vries J.D."/>
            <person name="Buschmann H."/>
            <person name="Saint-Marcoux D."/>
            <person name="Ullrich K.K."/>
            <person name="Haas F.B."/>
            <person name="Vanderstraeten L."/>
            <person name="Becker D."/>
            <person name="Lang D."/>
            <person name="Vosolsobe S."/>
            <person name="Rombauts S."/>
            <person name="Wilhelmsson P.K.I."/>
            <person name="Janitza P."/>
            <person name="Kern R."/>
            <person name="Heyl A."/>
            <person name="Rumpler F."/>
            <person name="Villalobos L.I.A.C."/>
            <person name="Clay J.M."/>
            <person name="Skokan R."/>
            <person name="Toyoda A."/>
            <person name="Suzuki Y."/>
            <person name="Kagoshima H."/>
            <person name="Schijlen E."/>
            <person name="Tajeshwar N."/>
            <person name="Catarino B."/>
            <person name="Hetherington A.J."/>
            <person name="Saltykova A."/>
            <person name="Bonnot C."/>
            <person name="Breuninger H."/>
            <person name="Symeonidi A."/>
            <person name="Radhakrishnan G.V."/>
            <person name="Van Nieuwerburgh F."/>
            <person name="Deforce D."/>
            <person name="Chang C."/>
            <person name="Karol K.G."/>
            <person name="Hedrich R."/>
            <person name="Ulvskov P."/>
            <person name="Glockner G."/>
            <person name="Delwiche C.F."/>
            <person name="Petrasek J."/>
            <person name="Van de Peer Y."/>
            <person name="Friml J."/>
            <person name="Beilby M."/>
            <person name="Dolan L."/>
            <person name="Kohara Y."/>
            <person name="Sugano S."/>
            <person name="Fujiyama A."/>
            <person name="Delaux P.-M."/>
            <person name="Quint M."/>
            <person name="TheiBen G."/>
            <person name="Hagemann M."/>
            <person name="Harholt J."/>
            <person name="Dunand C."/>
            <person name="Zachgo S."/>
            <person name="Langdale J."/>
            <person name="Maumus F."/>
            <person name="Straeten D.V.D."/>
            <person name="Gould S.B."/>
            <person name="Rensing S.A."/>
        </authorList>
    </citation>
    <scope>NUCLEOTIDE SEQUENCE [LARGE SCALE GENOMIC DNA]</scope>
    <source>
        <strain evidence="2 3">S276</strain>
    </source>
</reference>
<name>A0A388LA80_CHABU</name>
<feature type="region of interest" description="Disordered" evidence="1">
    <location>
        <begin position="1"/>
        <end position="40"/>
    </location>
</feature>
<dbReference type="AlphaFoldDB" id="A0A388LA80"/>
<dbReference type="EMBL" id="BFEA01000314">
    <property type="protein sequence ID" value="GBG79225.1"/>
    <property type="molecule type" value="Genomic_DNA"/>
</dbReference>
<feature type="region of interest" description="Disordered" evidence="1">
    <location>
        <begin position="65"/>
        <end position="87"/>
    </location>
</feature>
<protein>
    <submittedName>
        <fullName evidence="2">Uncharacterized protein</fullName>
    </submittedName>
</protein>
<dbReference type="Gramene" id="GBG79225">
    <property type="protein sequence ID" value="GBG79225"/>
    <property type="gene ID" value="CBR_g29277"/>
</dbReference>
<comment type="caution">
    <text evidence="2">The sequence shown here is derived from an EMBL/GenBank/DDBJ whole genome shotgun (WGS) entry which is preliminary data.</text>
</comment>
<organism evidence="2 3">
    <name type="scientific">Chara braunii</name>
    <name type="common">Braun's stonewort</name>
    <dbReference type="NCBI Taxonomy" id="69332"/>
    <lineage>
        <taxon>Eukaryota</taxon>
        <taxon>Viridiplantae</taxon>
        <taxon>Streptophyta</taxon>
        <taxon>Charophyceae</taxon>
        <taxon>Charales</taxon>
        <taxon>Characeae</taxon>
        <taxon>Chara</taxon>
    </lineage>
</organism>
<evidence type="ECO:0000313" key="2">
    <source>
        <dbReference type="EMBL" id="GBG79225.1"/>
    </source>
</evidence>
<evidence type="ECO:0000313" key="3">
    <source>
        <dbReference type="Proteomes" id="UP000265515"/>
    </source>
</evidence>
<feature type="compositionally biased region" description="Basic and acidic residues" evidence="1">
    <location>
        <begin position="103"/>
        <end position="117"/>
    </location>
</feature>
<sequence>MAMMPKTEKKMGKTDLSVDMTAGGAPDHRHQPSKQDSAARMHGRKLWRPFLLPVTVQVKYQIQNGTEPRTRPVSLAEATPPPSAFPRLTKGRCFLSLPSCDQSADRSGRSGGEDESRFYAAGGGRHNEKTEMAMGGQWCLSGVCAGGSGT</sequence>
<feature type="compositionally biased region" description="Basic and acidic residues" evidence="1">
    <location>
        <begin position="1"/>
        <end position="13"/>
    </location>
</feature>
<proteinExistence type="predicted"/>
<feature type="region of interest" description="Disordered" evidence="1">
    <location>
        <begin position="99"/>
        <end position="124"/>
    </location>
</feature>
<evidence type="ECO:0000256" key="1">
    <source>
        <dbReference type="SAM" id="MobiDB-lite"/>
    </source>
</evidence>
<keyword evidence="3" id="KW-1185">Reference proteome</keyword>
<dbReference type="Proteomes" id="UP000265515">
    <property type="component" value="Unassembled WGS sequence"/>
</dbReference>
<gene>
    <name evidence="2" type="ORF">CBR_g29277</name>
</gene>